<feature type="non-terminal residue" evidence="2">
    <location>
        <position position="1"/>
    </location>
</feature>
<dbReference type="EMBL" id="BKCJ011828878">
    <property type="protein sequence ID" value="GFD56386.1"/>
    <property type="molecule type" value="Genomic_DNA"/>
</dbReference>
<evidence type="ECO:0000313" key="2">
    <source>
        <dbReference type="EMBL" id="GFD56386.1"/>
    </source>
</evidence>
<organism evidence="2">
    <name type="scientific">Tanacetum cinerariifolium</name>
    <name type="common">Dalmatian daisy</name>
    <name type="synonym">Chrysanthemum cinerariifolium</name>
    <dbReference type="NCBI Taxonomy" id="118510"/>
    <lineage>
        <taxon>Eukaryota</taxon>
        <taxon>Viridiplantae</taxon>
        <taxon>Streptophyta</taxon>
        <taxon>Embryophyta</taxon>
        <taxon>Tracheophyta</taxon>
        <taxon>Spermatophyta</taxon>
        <taxon>Magnoliopsida</taxon>
        <taxon>eudicotyledons</taxon>
        <taxon>Gunneridae</taxon>
        <taxon>Pentapetalae</taxon>
        <taxon>asterids</taxon>
        <taxon>campanulids</taxon>
        <taxon>Asterales</taxon>
        <taxon>Asteraceae</taxon>
        <taxon>Asteroideae</taxon>
        <taxon>Anthemideae</taxon>
        <taxon>Anthemidinae</taxon>
        <taxon>Tanacetum</taxon>
    </lineage>
</organism>
<dbReference type="AlphaFoldDB" id="A0A699XET6"/>
<feature type="compositionally biased region" description="Low complexity" evidence="1">
    <location>
        <begin position="70"/>
        <end position="84"/>
    </location>
</feature>
<sequence length="90" mass="8791">VAPPAAPSQPHLATAIPHATATIPTKVVKDELVPTKPQEIEIAPVAAELSSSEISTTDATSTGMLGGTGTAETGSTTETSSGTAPAITGP</sequence>
<comment type="caution">
    <text evidence="2">The sequence shown here is derived from an EMBL/GenBank/DDBJ whole genome shotgun (WGS) entry which is preliminary data.</text>
</comment>
<accession>A0A699XET6</accession>
<feature type="compositionally biased region" description="Polar residues" evidence="1">
    <location>
        <begin position="49"/>
        <end position="63"/>
    </location>
</feature>
<reference evidence="2" key="1">
    <citation type="journal article" date="2019" name="Sci. Rep.">
        <title>Draft genome of Tanacetum cinerariifolium, the natural source of mosquito coil.</title>
        <authorList>
            <person name="Yamashiro T."/>
            <person name="Shiraishi A."/>
            <person name="Satake H."/>
            <person name="Nakayama K."/>
        </authorList>
    </citation>
    <scope>NUCLEOTIDE SEQUENCE</scope>
</reference>
<proteinExistence type="predicted"/>
<protein>
    <submittedName>
        <fullName evidence="2">Uncharacterized protein</fullName>
    </submittedName>
</protein>
<evidence type="ECO:0000256" key="1">
    <source>
        <dbReference type="SAM" id="MobiDB-lite"/>
    </source>
</evidence>
<feature type="non-terminal residue" evidence="2">
    <location>
        <position position="90"/>
    </location>
</feature>
<name>A0A699XET6_TANCI</name>
<gene>
    <name evidence="2" type="ORF">Tci_928355</name>
</gene>
<feature type="region of interest" description="Disordered" evidence="1">
    <location>
        <begin position="47"/>
        <end position="90"/>
    </location>
</feature>